<dbReference type="AlphaFoldDB" id="A0A4R0PB97"/>
<name>A0A4R0PB97_9HYPH</name>
<evidence type="ECO:0000313" key="12">
    <source>
        <dbReference type="EMBL" id="TCD13301.1"/>
    </source>
</evidence>
<dbReference type="InterPro" id="IPR005467">
    <property type="entry name" value="His_kinase_dom"/>
</dbReference>
<evidence type="ECO:0000256" key="9">
    <source>
        <dbReference type="ARBA" id="ARBA00023136"/>
    </source>
</evidence>
<dbReference type="Pfam" id="PF08521">
    <property type="entry name" value="2CSK_N"/>
    <property type="match status" value="1"/>
</dbReference>
<dbReference type="Pfam" id="PF00512">
    <property type="entry name" value="HisKA"/>
    <property type="match status" value="1"/>
</dbReference>
<dbReference type="InterPro" id="IPR036097">
    <property type="entry name" value="HisK_dim/P_sf"/>
</dbReference>
<dbReference type="PRINTS" id="PR00344">
    <property type="entry name" value="BCTRLSENSOR"/>
</dbReference>
<evidence type="ECO:0000256" key="6">
    <source>
        <dbReference type="ARBA" id="ARBA00022692"/>
    </source>
</evidence>
<dbReference type="EC" id="2.7.13.3" evidence="3"/>
<dbReference type="InterPro" id="IPR050428">
    <property type="entry name" value="TCS_sensor_his_kinase"/>
</dbReference>
<dbReference type="InterPro" id="IPR004358">
    <property type="entry name" value="Sig_transdc_His_kin-like_C"/>
</dbReference>
<evidence type="ECO:0000256" key="10">
    <source>
        <dbReference type="SAM" id="Phobius"/>
    </source>
</evidence>
<keyword evidence="8 10" id="KW-1133">Transmembrane helix</keyword>
<dbReference type="InterPro" id="IPR003661">
    <property type="entry name" value="HisK_dim/P_dom"/>
</dbReference>
<dbReference type="CDD" id="cd00082">
    <property type="entry name" value="HisKA"/>
    <property type="match status" value="1"/>
</dbReference>
<keyword evidence="7 12" id="KW-0418">Kinase</keyword>
<sequence length="460" mass="50171">MNSIRTRLLIWLLIPLSTVAAIVSLETFYSAQRVSKDLHDRTLLAAMLTLSENIVASSGTLLADNTLKMLTDNLGDEFFYYVKGPRGAFITGYSAFPKIPEGIVLEDERPIFYDGRYREAPVRVTAVRQYLSGGQINGLTTIITWQKTTTRDRLTISLFVRSLLRLVLVVLAAGAIVWFAVSRGLRPISELQDAIENRSPHDLTPIRRSMPIELSGIVGSMNALFKRVARSKQNREQFIGNAAHQLRNPIAAIKVQAQAALASDSKADLHSALVEIVEASDHTGKMINQMLSSASAHALSKENMRAFDLARVVADATQAVAVSALEKGQDISLDMQIESLAYRGHEILMREAIINLVDNAVRHNGSDSSIKVHLRLADNRQVIDIGVTDTGRSFDEEMLIALSQPFSTGEQTNSGSGLGLSLAKDVAKSHGGYLDVTSRNEPAGKTISIKLPVQKAALSA</sequence>
<dbReference type="SUPFAM" id="SSF47384">
    <property type="entry name" value="Homodimeric domain of signal transducing histidine kinase"/>
    <property type="match status" value="1"/>
</dbReference>
<feature type="transmembrane region" description="Helical" evidence="10">
    <location>
        <begin position="44"/>
        <end position="63"/>
    </location>
</feature>
<dbReference type="SMART" id="SM00387">
    <property type="entry name" value="HATPase_c"/>
    <property type="match status" value="1"/>
</dbReference>
<dbReference type="GO" id="GO:0000155">
    <property type="term" value="F:phosphorelay sensor kinase activity"/>
    <property type="evidence" value="ECO:0007669"/>
    <property type="project" value="InterPro"/>
</dbReference>
<keyword evidence="5" id="KW-0808">Transferase</keyword>
<feature type="domain" description="Histidine kinase" evidence="11">
    <location>
        <begin position="241"/>
        <end position="455"/>
    </location>
</feature>
<dbReference type="CDD" id="cd00075">
    <property type="entry name" value="HATPase"/>
    <property type="match status" value="1"/>
</dbReference>
<keyword evidence="9 10" id="KW-0472">Membrane</keyword>
<proteinExistence type="predicted"/>
<dbReference type="EMBL" id="SJST01000005">
    <property type="protein sequence ID" value="TCD13301.1"/>
    <property type="molecule type" value="Genomic_DNA"/>
</dbReference>
<evidence type="ECO:0000256" key="3">
    <source>
        <dbReference type="ARBA" id="ARBA00012438"/>
    </source>
</evidence>
<dbReference type="OrthoDB" id="8673316at2"/>
<dbReference type="PANTHER" id="PTHR45436">
    <property type="entry name" value="SENSOR HISTIDINE KINASE YKOH"/>
    <property type="match status" value="1"/>
</dbReference>
<dbReference type="Gene3D" id="1.10.287.130">
    <property type="match status" value="1"/>
</dbReference>
<evidence type="ECO:0000256" key="8">
    <source>
        <dbReference type="ARBA" id="ARBA00022989"/>
    </source>
</evidence>
<dbReference type="SUPFAM" id="SSF55874">
    <property type="entry name" value="ATPase domain of HSP90 chaperone/DNA topoisomerase II/histidine kinase"/>
    <property type="match status" value="1"/>
</dbReference>
<evidence type="ECO:0000256" key="5">
    <source>
        <dbReference type="ARBA" id="ARBA00022679"/>
    </source>
</evidence>
<keyword evidence="6 10" id="KW-0812">Transmembrane</keyword>
<organism evidence="12 13">
    <name type="scientific">Oricola cellulosilytica</name>
    <dbReference type="NCBI Taxonomy" id="1429082"/>
    <lineage>
        <taxon>Bacteria</taxon>
        <taxon>Pseudomonadati</taxon>
        <taxon>Pseudomonadota</taxon>
        <taxon>Alphaproteobacteria</taxon>
        <taxon>Hyphomicrobiales</taxon>
        <taxon>Ahrensiaceae</taxon>
        <taxon>Oricola</taxon>
    </lineage>
</organism>
<accession>A0A4R0PB97</accession>
<dbReference type="InterPro" id="IPR036890">
    <property type="entry name" value="HATPase_C_sf"/>
</dbReference>
<comment type="catalytic activity">
    <reaction evidence="1">
        <text>ATP + protein L-histidine = ADP + protein N-phospho-L-histidine.</text>
        <dbReference type="EC" id="2.7.13.3"/>
    </reaction>
</comment>
<dbReference type="SMART" id="SM00388">
    <property type="entry name" value="HisKA"/>
    <property type="match status" value="1"/>
</dbReference>
<dbReference type="RefSeq" id="WP_131569407.1">
    <property type="nucleotide sequence ID" value="NZ_JAINFK010000006.1"/>
</dbReference>
<feature type="transmembrane region" description="Helical" evidence="10">
    <location>
        <begin position="163"/>
        <end position="181"/>
    </location>
</feature>
<evidence type="ECO:0000256" key="7">
    <source>
        <dbReference type="ARBA" id="ARBA00022777"/>
    </source>
</evidence>
<dbReference type="GO" id="GO:0005886">
    <property type="term" value="C:plasma membrane"/>
    <property type="evidence" value="ECO:0007669"/>
    <property type="project" value="TreeGrafter"/>
</dbReference>
<dbReference type="Proteomes" id="UP000291301">
    <property type="component" value="Unassembled WGS sequence"/>
</dbReference>
<reference evidence="12 13" key="1">
    <citation type="journal article" date="2015" name="Antonie Van Leeuwenhoek">
        <title>Oricola cellulosilytica gen. nov., sp. nov., a cellulose-degrading bacterium of the family Phyllobacteriaceae isolated from surface seashore water, and emended descriptions of Mesorhizobium loti and Phyllobacterium myrsinacearum.</title>
        <authorList>
            <person name="Hameed A."/>
            <person name="Shahina M."/>
            <person name="Lai W.A."/>
            <person name="Lin S.Y."/>
            <person name="Young L.S."/>
            <person name="Liu Y.C."/>
            <person name="Hsu Y.H."/>
            <person name="Young C.C."/>
        </authorList>
    </citation>
    <scope>NUCLEOTIDE SEQUENCE [LARGE SCALE GENOMIC DNA]</scope>
    <source>
        <strain evidence="12 13">KCTC 52183</strain>
    </source>
</reference>
<comment type="caution">
    <text evidence="12">The sequence shown here is derived from an EMBL/GenBank/DDBJ whole genome shotgun (WGS) entry which is preliminary data.</text>
</comment>
<protein>
    <recommendedName>
        <fullName evidence="3">histidine kinase</fullName>
        <ecNumber evidence="3">2.7.13.3</ecNumber>
    </recommendedName>
</protein>
<gene>
    <name evidence="12" type="ORF">E0D97_12445</name>
</gene>
<evidence type="ECO:0000256" key="4">
    <source>
        <dbReference type="ARBA" id="ARBA00022553"/>
    </source>
</evidence>
<evidence type="ECO:0000313" key="13">
    <source>
        <dbReference type="Proteomes" id="UP000291301"/>
    </source>
</evidence>
<dbReference type="Gene3D" id="3.30.565.10">
    <property type="entry name" value="Histidine kinase-like ATPase, C-terminal domain"/>
    <property type="match status" value="1"/>
</dbReference>
<dbReference type="PROSITE" id="PS50109">
    <property type="entry name" value="HIS_KIN"/>
    <property type="match status" value="1"/>
</dbReference>
<dbReference type="PANTHER" id="PTHR45436:SF1">
    <property type="entry name" value="SENSOR PROTEIN QSEC"/>
    <property type="match status" value="1"/>
</dbReference>
<keyword evidence="4" id="KW-0597">Phosphoprotein</keyword>
<evidence type="ECO:0000256" key="2">
    <source>
        <dbReference type="ARBA" id="ARBA00004370"/>
    </source>
</evidence>
<keyword evidence="13" id="KW-1185">Reference proteome</keyword>
<comment type="subcellular location">
    <subcellularLocation>
        <location evidence="2">Membrane</location>
    </subcellularLocation>
</comment>
<dbReference type="InterPro" id="IPR003594">
    <property type="entry name" value="HATPase_dom"/>
</dbReference>
<evidence type="ECO:0000259" key="11">
    <source>
        <dbReference type="PROSITE" id="PS50109"/>
    </source>
</evidence>
<dbReference type="InterPro" id="IPR013727">
    <property type="entry name" value="2CSK_N"/>
</dbReference>
<dbReference type="Pfam" id="PF02518">
    <property type="entry name" value="HATPase_c"/>
    <property type="match status" value="1"/>
</dbReference>
<evidence type="ECO:0000256" key="1">
    <source>
        <dbReference type="ARBA" id="ARBA00000085"/>
    </source>
</evidence>